<reference evidence="1 2" key="1">
    <citation type="submission" date="2022-01" db="EMBL/GenBank/DDBJ databases">
        <title>Alkalihalobacillus sp. EGI L200015, a novel bacterium isolated from a salt lake sediment.</title>
        <authorList>
            <person name="Gao L."/>
            <person name="Fang B.-Z."/>
            <person name="Li W.-J."/>
        </authorList>
    </citation>
    <scope>NUCLEOTIDE SEQUENCE [LARGE SCALE GENOMIC DNA]</scope>
    <source>
        <strain evidence="1 2">KCTC 12718</strain>
    </source>
</reference>
<name>A0ABS9GY91_9BACL</name>
<evidence type="ECO:0000313" key="2">
    <source>
        <dbReference type="Proteomes" id="UP001649381"/>
    </source>
</evidence>
<dbReference type="Proteomes" id="UP001649381">
    <property type="component" value="Unassembled WGS sequence"/>
</dbReference>
<comment type="caution">
    <text evidence="1">The sequence shown here is derived from an EMBL/GenBank/DDBJ whole genome shotgun (WGS) entry which is preliminary data.</text>
</comment>
<protein>
    <submittedName>
        <fullName evidence="1">Aminoglycoside 6-adenylyltransferase</fullName>
    </submittedName>
</protein>
<keyword evidence="2" id="KW-1185">Reference proteome</keyword>
<dbReference type="InterPro" id="IPR043519">
    <property type="entry name" value="NT_sf"/>
</dbReference>
<accession>A0ABS9GY91</accession>
<sequence length="273" mass="32334">MFHERDLKLPKSREKLMKRIEKDLLEDENIIGVFYGGSIGSGNTDLYSDIDLRVVVTDEAYSHYVEMKLNRARCWGEVLFYEQAAQHLSYTVVHYRSFVKVDCFYYRLNDLKPSVWLNDISIVKDSTAKLTELRAASQTITYQPTVEEFNQWRGKLFAYFHEAYRRIMREEWLYAQNMFLGLKWLIASGWYMQKGIQPNSFGDWSKVEGARSPLDKTKRDMLYNWHFKEEQEELLQVINDMAVVARELDIDLSKQFNNEAQTHLFDDVIALIF</sequence>
<dbReference type="EMBL" id="JAKIJS010000001">
    <property type="protein sequence ID" value="MCF6136665.1"/>
    <property type="molecule type" value="Genomic_DNA"/>
</dbReference>
<dbReference type="RefSeq" id="WP_236331618.1">
    <property type="nucleotide sequence ID" value="NZ_JAKIJS010000001.1"/>
</dbReference>
<dbReference type="Gene3D" id="3.30.460.10">
    <property type="entry name" value="Beta Polymerase, domain 2"/>
    <property type="match status" value="1"/>
</dbReference>
<evidence type="ECO:0000313" key="1">
    <source>
        <dbReference type="EMBL" id="MCF6136665.1"/>
    </source>
</evidence>
<proteinExistence type="predicted"/>
<organism evidence="1 2">
    <name type="scientific">Pseudalkalibacillus berkeleyi</name>
    <dbReference type="NCBI Taxonomy" id="1069813"/>
    <lineage>
        <taxon>Bacteria</taxon>
        <taxon>Bacillati</taxon>
        <taxon>Bacillota</taxon>
        <taxon>Bacilli</taxon>
        <taxon>Bacillales</taxon>
        <taxon>Fictibacillaceae</taxon>
        <taxon>Pseudalkalibacillus</taxon>
    </lineage>
</organism>
<dbReference type="SUPFAM" id="SSF81301">
    <property type="entry name" value="Nucleotidyltransferase"/>
    <property type="match status" value="1"/>
</dbReference>
<dbReference type="Pfam" id="PF04439">
    <property type="entry name" value="Adenyl_transf"/>
    <property type="match status" value="1"/>
</dbReference>
<gene>
    <name evidence="1" type="ORF">L2716_02910</name>
</gene>
<dbReference type="InterPro" id="IPR007530">
    <property type="entry name" value="Aminoglycoside_adenylylTfrase"/>
</dbReference>